<sequence length="338" mass="34741">MDCTTCTVFEAFVDNSSGFVDQMVSNVEGPLTGLVIAIATVWIVWIGLQVVLGSLDVPHAVKQVVFMVLGFGAFLGVESIVSTVFDTTISVLGGLSASITGYSGAGTNGISSLLMAIESQITKVITIVSIFIGEPSWAGSISYVMRAIYGFFLLVPYGLLLILFLAQTATCLFRIALICGLSPFIVALSGFPFGSGLYAQAIRTLISAIATMLAVTLVFSIVSKCFDVLNIGGDASLSPDDFATLTSGPFLLALIMGWLGCALMSEAISISGSIAGAMLGSVGASTLAGRTLGVGAAAGGVGGAVTKYAGSKALDGAKSGYEKYKNRKRPGEISTPTE</sequence>
<feature type="transmembrane region" description="Helical" evidence="6">
    <location>
        <begin position="242"/>
        <end position="264"/>
    </location>
</feature>
<evidence type="ECO:0000256" key="1">
    <source>
        <dbReference type="ARBA" id="ARBA00004141"/>
    </source>
</evidence>
<protein>
    <submittedName>
        <fullName evidence="7">Type IV secretory pathway, VirB6 components</fullName>
    </submittedName>
</protein>
<dbReference type="GO" id="GO:0016020">
    <property type="term" value="C:membrane"/>
    <property type="evidence" value="ECO:0007669"/>
    <property type="project" value="UniProtKB-SubCell"/>
</dbReference>
<gene>
    <name evidence="7" type="ORF">SAMN04488056_12136</name>
</gene>
<dbReference type="GO" id="GO:0030255">
    <property type="term" value="P:protein secretion by the type IV secretion system"/>
    <property type="evidence" value="ECO:0007669"/>
    <property type="project" value="InterPro"/>
</dbReference>
<evidence type="ECO:0000313" key="8">
    <source>
        <dbReference type="Proteomes" id="UP000199236"/>
    </source>
</evidence>
<evidence type="ECO:0000256" key="2">
    <source>
        <dbReference type="ARBA" id="ARBA00007802"/>
    </source>
</evidence>
<evidence type="ECO:0000313" key="7">
    <source>
        <dbReference type="EMBL" id="SFP08866.1"/>
    </source>
</evidence>
<organism evidence="7 8">
    <name type="scientific">Cohaesibacter marisflavi</name>
    <dbReference type="NCBI Taxonomy" id="655353"/>
    <lineage>
        <taxon>Bacteria</taxon>
        <taxon>Pseudomonadati</taxon>
        <taxon>Pseudomonadota</taxon>
        <taxon>Alphaproteobacteria</taxon>
        <taxon>Hyphomicrobiales</taxon>
        <taxon>Cohaesibacteraceae</taxon>
    </lineage>
</organism>
<feature type="transmembrane region" description="Helical" evidence="6">
    <location>
        <begin position="64"/>
        <end position="85"/>
    </location>
</feature>
<dbReference type="EMBL" id="FOVR01000021">
    <property type="protein sequence ID" value="SFP08866.1"/>
    <property type="molecule type" value="Genomic_DNA"/>
</dbReference>
<keyword evidence="3 6" id="KW-0812">Transmembrane</keyword>
<evidence type="ECO:0000256" key="5">
    <source>
        <dbReference type="ARBA" id="ARBA00023136"/>
    </source>
</evidence>
<dbReference type="InterPro" id="IPR007688">
    <property type="entry name" value="Conjugal_tfr_TrbL/VirB6"/>
</dbReference>
<evidence type="ECO:0000256" key="4">
    <source>
        <dbReference type="ARBA" id="ARBA00022989"/>
    </source>
</evidence>
<dbReference type="Proteomes" id="UP000199236">
    <property type="component" value="Unassembled WGS sequence"/>
</dbReference>
<accession>A0A1I5MIT7</accession>
<comment type="similarity">
    <text evidence="2">Belongs to the TrbL/VirB6 family.</text>
</comment>
<dbReference type="AlphaFoldDB" id="A0A1I5MIT7"/>
<proteinExistence type="inferred from homology"/>
<keyword evidence="8" id="KW-1185">Reference proteome</keyword>
<dbReference type="RefSeq" id="WP_090075553.1">
    <property type="nucleotide sequence ID" value="NZ_FOVR01000021.1"/>
</dbReference>
<feature type="transmembrane region" description="Helical" evidence="6">
    <location>
        <begin position="205"/>
        <end position="222"/>
    </location>
</feature>
<keyword evidence="4 6" id="KW-1133">Transmembrane helix</keyword>
<keyword evidence="5 6" id="KW-0472">Membrane</keyword>
<evidence type="ECO:0000256" key="6">
    <source>
        <dbReference type="SAM" id="Phobius"/>
    </source>
</evidence>
<name>A0A1I5MIT7_9HYPH</name>
<evidence type="ECO:0000256" key="3">
    <source>
        <dbReference type="ARBA" id="ARBA00022692"/>
    </source>
</evidence>
<feature type="transmembrane region" description="Helical" evidence="6">
    <location>
        <begin position="172"/>
        <end position="193"/>
    </location>
</feature>
<reference evidence="7 8" key="1">
    <citation type="submission" date="2016-10" db="EMBL/GenBank/DDBJ databases">
        <authorList>
            <person name="de Groot N.N."/>
        </authorList>
    </citation>
    <scope>NUCLEOTIDE SEQUENCE [LARGE SCALE GENOMIC DNA]</scope>
    <source>
        <strain evidence="7 8">CGMCC 1.9157</strain>
    </source>
</reference>
<dbReference type="OrthoDB" id="8438056at2"/>
<comment type="subcellular location">
    <subcellularLocation>
        <location evidence="1">Membrane</location>
        <topology evidence="1">Multi-pass membrane protein</topology>
    </subcellularLocation>
</comment>
<dbReference type="Pfam" id="PF04610">
    <property type="entry name" value="TrbL"/>
    <property type="match status" value="1"/>
</dbReference>
<feature type="transmembrane region" description="Helical" evidence="6">
    <location>
        <begin position="31"/>
        <end position="52"/>
    </location>
</feature>
<feature type="transmembrane region" description="Helical" evidence="6">
    <location>
        <begin position="144"/>
        <end position="166"/>
    </location>
</feature>
<dbReference type="STRING" id="655353.SAMN04488056_12136"/>